<accession>A0AAV4QFE5</accession>
<gene>
    <name evidence="1" type="ORF">CEXT_121061</name>
</gene>
<evidence type="ECO:0000313" key="2">
    <source>
        <dbReference type="Proteomes" id="UP001054945"/>
    </source>
</evidence>
<proteinExistence type="predicted"/>
<protein>
    <submittedName>
        <fullName evidence="1">Uncharacterized protein</fullName>
    </submittedName>
</protein>
<dbReference type="Proteomes" id="UP001054945">
    <property type="component" value="Unassembled WGS sequence"/>
</dbReference>
<reference evidence="1 2" key="1">
    <citation type="submission" date="2021-06" db="EMBL/GenBank/DDBJ databases">
        <title>Caerostris extrusa draft genome.</title>
        <authorList>
            <person name="Kono N."/>
            <person name="Arakawa K."/>
        </authorList>
    </citation>
    <scope>NUCLEOTIDE SEQUENCE [LARGE SCALE GENOMIC DNA]</scope>
</reference>
<keyword evidence="2" id="KW-1185">Reference proteome</keyword>
<sequence length="165" mass="19020">MKLGNIKIWLETELIRIDNINWRSRQVKIGNDNGFGNFANCRKERNRSGLRGVPSIIRGVDHAAAGEEKVSDVIMISSHFMRSKKMAIKNPELLSYGSGSMISLSTRRQIGKPREEFSRVLWPPKTQPSFRRRDFRAENKWSSEAHLLWANPLFHPRKTCLFVGI</sequence>
<organism evidence="1 2">
    <name type="scientific">Caerostris extrusa</name>
    <name type="common">Bark spider</name>
    <name type="synonym">Caerostris bankana</name>
    <dbReference type="NCBI Taxonomy" id="172846"/>
    <lineage>
        <taxon>Eukaryota</taxon>
        <taxon>Metazoa</taxon>
        <taxon>Ecdysozoa</taxon>
        <taxon>Arthropoda</taxon>
        <taxon>Chelicerata</taxon>
        <taxon>Arachnida</taxon>
        <taxon>Araneae</taxon>
        <taxon>Araneomorphae</taxon>
        <taxon>Entelegynae</taxon>
        <taxon>Araneoidea</taxon>
        <taxon>Araneidae</taxon>
        <taxon>Caerostris</taxon>
    </lineage>
</organism>
<name>A0AAV4QFE5_CAEEX</name>
<dbReference type="EMBL" id="BPLR01006025">
    <property type="protein sequence ID" value="GIY06962.1"/>
    <property type="molecule type" value="Genomic_DNA"/>
</dbReference>
<dbReference type="AlphaFoldDB" id="A0AAV4QFE5"/>
<evidence type="ECO:0000313" key="1">
    <source>
        <dbReference type="EMBL" id="GIY06962.1"/>
    </source>
</evidence>
<comment type="caution">
    <text evidence="1">The sequence shown here is derived from an EMBL/GenBank/DDBJ whole genome shotgun (WGS) entry which is preliminary data.</text>
</comment>